<dbReference type="RefSeq" id="WP_344987351.1">
    <property type="nucleotide sequence ID" value="NZ_BAAAXV010000001.1"/>
</dbReference>
<evidence type="ECO:0000313" key="6">
    <source>
        <dbReference type="EMBL" id="MFB9629968.1"/>
    </source>
</evidence>
<evidence type="ECO:0000256" key="2">
    <source>
        <dbReference type="ARBA" id="ARBA00023015"/>
    </source>
</evidence>
<reference evidence="6 7" key="1">
    <citation type="submission" date="2024-09" db="EMBL/GenBank/DDBJ databases">
        <authorList>
            <person name="Sun Q."/>
            <person name="Mori K."/>
        </authorList>
    </citation>
    <scope>NUCLEOTIDE SEQUENCE [LARGE SCALE GENOMIC DNA]</scope>
    <source>
        <strain evidence="6 7">JCM 3143</strain>
    </source>
</reference>
<dbReference type="PANTHER" id="PTHR30346:SF0">
    <property type="entry name" value="HCA OPERON TRANSCRIPTIONAL ACTIVATOR HCAR"/>
    <property type="match status" value="1"/>
</dbReference>
<feature type="domain" description="HTH lysR-type" evidence="5">
    <location>
        <begin position="1"/>
        <end position="58"/>
    </location>
</feature>
<dbReference type="InterPro" id="IPR036388">
    <property type="entry name" value="WH-like_DNA-bd_sf"/>
</dbReference>
<keyword evidence="2" id="KW-0805">Transcription regulation</keyword>
<dbReference type="InterPro" id="IPR005119">
    <property type="entry name" value="LysR_subst-bd"/>
</dbReference>
<dbReference type="Gene3D" id="3.40.190.10">
    <property type="entry name" value="Periplasmic binding protein-like II"/>
    <property type="match status" value="2"/>
</dbReference>
<gene>
    <name evidence="6" type="ORF">ACFFSA_43440</name>
</gene>
<dbReference type="CDD" id="cd08414">
    <property type="entry name" value="PBP2_LTTR_aromatics_like"/>
    <property type="match status" value="1"/>
</dbReference>
<keyword evidence="3" id="KW-0238">DNA-binding</keyword>
<dbReference type="InterPro" id="IPR036390">
    <property type="entry name" value="WH_DNA-bd_sf"/>
</dbReference>
<proteinExistence type="inferred from homology"/>
<evidence type="ECO:0000256" key="3">
    <source>
        <dbReference type="ARBA" id="ARBA00023125"/>
    </source>
</evidence>
<dbReference type="PANTHER" id="PTHR30346">
    <property type="entry name" value="TRANSCRIPTIONAL DUAL REGULATOR HCAR-RELATED"/>
    <property type="match status" value="1"/>
</dbReference>
<dbReference type="Proteomes" id="UP001589532">
    <property type="component" value="Unassembled WGS sequence"/>
</dbReference>
<keyword evidence="4" id="KW-0804">Transcription</keyword>
<dbReference type="Pfam" id="PF00126">
    <property type="entry name" value="HTH_1"/>
    <property type="match status" value="1"/>
</dbReference>
<dbReference type="EMBL" id="JBHMBW010000076">
    <property type="protein sequence ID" value="MFB9629968.1"/>
    <property type="molecule type" value="Genomic_DNA"/>
</dbReference>
<sequence>MELREIEIFLTLADELHFGRTAERLRLTPARVTQAIKKQERQIGALLFERTSRTVRLTPIGEQLRNDLWPLYAGLHDSVQRAKIAAQGKTAQLRIGLIPANGHDLRPYWAAFRTHHPHCDLQLRHNPFVDPFGRLRRGEVDILLTWLPVEEPDLTVGPTVFRDPRLLAVAADHELAERPSVSLEDISYFRHSGLPRSFPRYWEESFVPFHTSRGHTIERGPLVTNNDELFHLVSVGETVNLMAGHMPRYFARPDISWLPITDLSPLAFGLVWRTEMENDLIRAFARVVADLGTLHNRF</sequence>
<comment type="caution">
    <text evidence="6">The sequence shown here is derived from an EMBL/GenBank/DDBJ whole genome shotgun (WGS) entry which is preliminary data.</text>
</comment>
<accession>A0ABV5SE43</accession>
<dbReference type="Gene3D" id="1.10.10.10">
    <property type="entry name" value="Winged helix-like DNA-binding domain superfamily/Winged helix DNA-binding domain"/>
    <property type="match status" value="1"/>
</dbReference>
<protein>
    <submittedName>
        <fullName evidence="6">LysR family transcriptional regulator</fullName>
    </submittedName>
</protein>
<evidence type="ECO:0000256" key="4">
    <source>
        <dbReference type="ARBA" id="ARBA00023163"/>
    </source>
</evidence>
<keyword evidence="7" id="KW-1185">Reference proteome</keyword>
<name>A0ABV5SE43_9ACTN</name>
<evidence type="ECO:0000313" key="7">
    <source>
        <dbReference type="Proteomes" id="UP001589532"/>
    </source>
</evidence>
<evidence type="ECO:0000259" key="5">
    <source>
        <dbReference type="PROSITE" id="PS50931"/>
    </source>
</evidence>
<evidence type="ECO:0000256" key="1">
    <source>
        <dbReference type="ARBA" id="ARBA00009437"/>
    </source>
</evidence>
<dbReference type="PROSITE" id="PS50931">
    <property type="entry name" value="HTH_LYSR"/>
    <property type="match status" value="1"/>
</dbReference>
<dbReference type="InterPro" id="IPR000847">
    <property type="entry name" value="LysR_HTH_N"/>
</dbReference>
<organism evidence="6 7">
    <name type="scientific">Nonomuraea helvata</name>
    <dbReference type="NCBI Taxonomy" id="37484"/>
    <lineage>
        <taxon>Bacteria</taxon>
        <taxon>Bacillati</taxon>
        <taxon>Actinomycetota</taxon>
        <taxon>Actinomycetes</taxon>
        <taxon>Streptosporangiales</taxon>
        <taxon>Streptosporangiaceae</taxon>
        <taxon>Nonomuraea</taxon>
    </lineage>
</organism>
<dbReference type="SUPFAM" id="SSF46785">
    <property type="entry name" value="Winged helix' DNA-binding domain"/>
    <property type="match status" value="1"/>
</dbReference>
<comment type="similarity">
    <text evidence="1">Belongs to the LysR transcriptional regulatory family.</text>
</comment>
<dbReference type="Pfam" id="PF03466">
    <property type="entry name" value="LysR_substrate"/>
    <property type="match status" value="1"/>
</dbReference>
<dbReference type="SUPFAM" id="SSF53850">
    <property type="entry name" value="Periplasmic binding protein-like II"/>
    <property type="match status" value="1"/>
</dbReference>